<evidence type="ECO:0000259" key="1">
    <source>
        <dbReference type="Pfam" id="PF04233"/>
    </source>
</evidence>
<dbReference type="InterPro" id="IPR006528">
    <property type="entry name" value="Phage_head_morphogenesis_dom"/>
</dbReference>
<proteinExistence type="predicted"/>
<organism evidence="2">
    <name type="scientific">Siphoviridae sp. ctGdK3</name>
    <dbReference type="NCBI Taxonomy" id="2826222"/>
    <lineage>
        <taxon>Viruses</taxon>
        <taxon>Duplodnaviria</taxon>
        <taxon>Heunggongvirae</taxon>
        <taxon>Uroviricota</taxon>
        <taxon>Caudoviricetes</taxon>
    </lineage>
</organism>
<dbReference type="EMBL" id="BK014990">
    <property type="protein sequence ID" value="DAD85875.1"/>
    <property type="molecule type" value="Genomic_DNA"/>
</dbReference>
<protein>
    <submittedName>
        <fullName evidence="2">Minor capsid protein</fullName>
    </submittedName>
</protein>
<evidence type="ECO:0000313" key="2">
    <source>
        <dbReference type="EMBL" id="DAD85875.1"/>
    </source>
</evidence>
<dbReference type="NCBIfam" id="TIGR01641">
    <property type="entry name" value="phageSPP1_gp7"/>
    <property type="match status" value="1"/>
</dbReference>
<name>A0A8S5MVE1_9CAUD</name>
<feature type="domain" description="Phage head morphogenesis" evidence="1">
    <location>
        <begin position="229"/>
        <end position="298"/>
    </location>
</feature>
<accession>A0A8S5MVE1</accession>
<sequence length="513" mass="58075">MAQQGRNDNTYSFDELAFWRPIDAENRPVYRAVLRESRAIQDEAQDILNRFAGLSMMGLLPKAQVERLHRDIARWKKQGESTGELRLLMQDAQRRTRMRCDEAMLLYLMHAISDSYARISETDRGALLSASRIAYKRAFAEGNEITRLGAKSVPGAKFVRDTLSNNPLPTGLTYEQALAADAAYRAREITKQAVVDSSQGKELSMDSEPMQAILRRQRAWQLREVQKTPEGRFAGYYDMVMGFIVGHTVVQAFMDAGVKAYRFIATIDDRTTDECRALHGKVFRMEELKLGINAPPVYPPPHPCRSVIQAVEVADTGQHDIIGRGTGISSDGGALVENAVNVGHINFNDSTQVEEQFRDFIDKNRDSDHESIRIITKSGDVYDILGGQVRINLEGMDDFLDGAKTIHNHPTGYSEYSFSSDRQDDDIPSFFRENGSMMEAFDEKYRYRFNRPANVTLEQWNEAYAASDKIAFEMLDAEGYSLDDDLVTLLQHYKILGTCKSLGIDGSYTRWEF</sequence>
<dbReference type="Pfam" id="PF04233">
    <property type="entry name" value="Phage_Mu_F"/>
    <property type="match status" value="1"/>
</dbReference>
<reference evidence="2" key="1">
    <citation type="journal article" date="2021" name="Proc. Natl. Acad. Sci. U.S.A.">
        <title>A Catalog of Tens of Thousands of Viruses from Human Metagenomes Reveals Hidden Associations with Chronic Diseases.</title>
        <authorList>
            <person name="Tisza M.J."/>
            <person name="Buck C.B."/>
        </authorList>
    </citation>
    <scope>NUCLEOTIDE SEQUENCE</scope>
    <source>
        <strain evidence="2">CtGdK3</strain>
    </source>
</reference>